<dbReference type="Pfam" id="PF13905">
    <property type="entry name" value="Thioredoxin_8"/>
    <property type="match status" value="1"/>
</dbReference>
<dbReference type="InterPro" id="IPR012336">
    <property type="entry name" value="Thioredoxin-like_fold"/>
</dbReference>
<dbReference type="InterPro" id="IPR050553">
    <property type="entry name" value="Thioredoxin_ResA/DsbE_sf"/>
</dbReference>
<dbReference type="PANTHER" id="PTHR42852:SF13">
    <property type="entry name" value="PROTEIN DIPZ"/>
    <property type="match status" value="1"/>
</dbReference>
<dbReference type="SUPFAM" id="SSF52833">
    <property type="entry name" value="Thioredoxin-like"/>
    <property type="match status" value="1"/>
</dbReference>
<evidence type="ECO:0000259" key="1">
    <source>
        <dbReference type="PROSITE" id="PS51352"/>
    </source>
</evidence>
<dbReference type="AlphaFoldDB" id="A0A1S2VH59"/>
<dbReference type="EMBL" id="MORL01000008">
    <property type="protein sequence ID" value="OIN58107.1"/>
    <property type="molecule type" value="Genomic_DNA"/>
</dbReference>
<evidence type="ECO:0000313" key="2">
    <source>
        <dbReference type="EMBL" id="OIN58107.1"/>
    </source>
</evidence>
<dbReference type="Proteomes" id="UP000181790">
    <property type="component" value="Unassembled WGS sequence"/>
</dbReference>
<sequence>MFIHSITYQIMNSHKKYYLFSIILLLCFWVYIPDAMSQKTIQNKSKVIKVPLFVEKGKGPFYFTIRGIQPLKDTLNEHISGIPEDLDTVVLWRLNFGRSQANYHLYRSGGISLKSYQNLINRFKLDTSQNNVNYKSYSFVFSGIKGNKYYFGFDTNLNQSFSDEITFSCDTSLSINRFHQAPDSLISIPIEFEIMNHGKIERRKKNMNIIIGNRSYRYANKKLASLHIPVGLNEHKKGHFTINKDNYQVALSSAYEDDQLADIVISTSLTNKYISEGNPLFIVGDSLVLNNHILKIDSLSLWTDTLYLSITPYQKPLIGFRTGNTAPSFKMPNDIFGKKINNEHKKYTLLDFWGTWCVPCIKAIPELREIKKQYGDRLNIVSISYENTEDTTKVARLIREQRMDWFHLLETSKKESVLSLVKLLRIESFPTTILIDANNKILMRKIGIAGVKEEIEKLLSQK</sequence>
<accession>A0A1S2VH59</accession>
<evidence type="ECO:0000313" key="3">
    <source>
        <dbReference type="Proteomes" id="UP000181790"/>
    </source>
</evidence>
<feature type="domain" description="Thioredoxin" evidence="1">
    <location>
        <begin position="320"/>
        <end position="462"/>
    </location>
</feature>
<gene>
    <name evidence="2" type="ORF">BLX24_16405</name>
</gene>
<organism evidence="2 3">
    <name type="scientific">Arsenicibacter rosenii</name>
    <dbReference type="NCBI Taxonomy" id="1750698"/>
    <lineage>
        <taxon>Bacteria</taxon>
        <taxon>Pseudomonadati</taxon>
        <taxon>Bacteroidota</taxon>
        <taxon>Cytophagia</taxon>
        <taxon>Cytophagales</taxon>
        <taxon>Spirosomataceae</taxon>
        <taxon>Arsenicibacter</taxon>
    </lineage>
</organism>
<dbReference type="CDD" id="cd02966">
    <property type="entry name" value="TlpA_like_family"/>
    <property type="match status" value="1"/>
</dbReference>
<protein>
    <recommendedName>
        <fullName evidence="1">Thioredoxin domain-containing protein</fullName>
    </recommendedName>
</protein>
<comment type="caution">
    <text evidence="2">The sequence shown here is derived from an EMBL/GenBank/DDBJ whole genome shotgun (WGS) entry which is preliminary data.</text>
</comment>
<dbReference type="InterPro" id="IPR036249">
    <property type="entry name" value="Thioredoxin-like_sf"/>
</dbReference>
<dbReference type="PANTHER" id="PTHR42852">
    <property type="entry name" value="THIOL:DISULFIDE INTERCHANGE PROTEIN DSBE"/>
    <property type="match status" value="1"/>
</dbReference>
<proteinExistence type="predicted"/>
<keyword evidence="3" id="KW-1185">Reference proteome</keyword>
<name>A0A1S2VH59_9BACT</name>
<dbReference type="PROSITE" id="PS51352">
    <property type="entry name" value="THIOREDOXIN_2"/>
    <property type="match status" value="1"/>
</dbReference>
<dbReference type="Gene3D" id="3.40.30.10">
    <property type="entry name" value="Glutaredoxin"/>
    <property type="match status" value="1"/>
</dbReference>
<reference evidence="2 3" key="1">
    <citation type="submission" date="2016-10" db="EMBL/GenBank/DDBJ databases">
        <title>Arsenicibacter rosenii gen. nov., sp. nov., an efficient arsenic-methylating bacterium isolated from an arsenic-contaminated paddy soil.</title>
        <authorList>
            <person name="Huang K."/>
        </authorList>
    </citation>
    <scope>NUCLEOTIDE SEQUENCE [LARGE SCALE GENOMIC DNA]</scope>
    <source>
        <strain evidence="2 3">SM-1</strain>
    </source>
</reference>
<dbReference type="InterPro" id="IPR013766">
    <property type="entry name" value="Thioredoxin_domain"/>
</dbReference>